<reference evidence="10" key="1">
    <citation type="submission" date="2020-03" db="EMBL/GenBank/DDBJ databases">
        <title>Complete genome sequence of sulfur-oxidizing bacterium skT11.</title>
        <authorList>
            <person name="Kanda M."/>
            <person name="Kojima H."/>
            <person name="Fukui M."/>
        </authorList>
    </citation>
    <scope>NUCLEOTIDE SEQUENCE [LARGE SCALE GENOMIC DNA]</scope>
    <source>
        <strain evidence="10">skT11</strain>
    </source>
</reference>
<keyword evidence="1 7" id="KW-1003">Cell membrane</keyword>
<dbReference type="KEGG" id="slac:SKTS_10640"/>
<proteinExistence type="inferred from homology"/>
<dbReference type="AlphaFoldDB" id="A0A6F8V905"/>
<evidence type="ECO:0000256" key="5">
    <source>
        <dbReference type="ARBA" id="ARBA00023143"/>
    </source>
</evidence>
<accession>A0A6F8V905</accession>
<dbReference type="PANTHER" id="PTHR38766:SF1">
    <property type="entry name" value="FLAGELLAR PROTEIN FLIO"/>
    <property type="match status" value="1"/>
</dbReference>
<keyword evidence="2 7" id="KW-0812">Transmembrane</keyword>
<comment type="similarity">
    <text evidence="6 7">Belongs to the FliO/MopB family.</text>
</comment>
<keyword evidence="5 7" id="KW-0975">Bacterial flagellum</keyword>
<evidence type="ECO:0000256" key="8">
    <source>
        <dbReference type="SAM" id="SignalP"/>
    </source>
</evidence>
<protein>
    <recommendedName>
        <fullName evidence="7">Flagellar protein</fullName>
    </recommendedName>
</protein>
<evidence type="ECO:0000313" key="9">
    <source>
        <dbReference type="EMBL" id="BCB26178.1"/>
    </source>
</evidence>
<evidence type="ECO:0000256" key="1">
    <source>
        <dbReference type="ARBA" id="ARBA00022475"/>
    </source>
</evidence>
<evidence type="ECO:0000313" key="10">
    <source>
        <dbReference type="Proteomes" id="UP000502260"/>
    </source>
</evidence>
<keyword evidence="3 7" id="KW-1133">Transmembrane helix</keyword>
<gene>
    <name evidence="9" type="ORF">SKTS_10640</name>
</gene>
<evidence type="ECO:0000256" key="7">
    <source>
        <dbReference type="RuleBase" id="RU362064"/>
    </source>
</evidence>
<evidence type="ECO:0000256" key="4">
    <source>
        <dbReference type="ARBA" id="ARBA00023136"/>
    </source>
</evidence>
<evidence type="ECO:0000256" key="6">
    <source>
        <dbReference type="ARBA" id="ARBA00037937"/>
    </source>
</evidence>
<evidence type="ECO:0000256" key="2">
    <source>
        <dbReference type="ARBA" id="ARBA00022692"/>
    </source>
</evidence>
<sequence>MNAMRLVSAGALLVFVATSVFAAPAQTPPALPVSPVSIGGVLQVLFGLIVVLGTVAGAAWLLKRLAPGQVSAGGAIKLIGGIAVGPKERVVVVEVGDTWLVVGVAPGQVTALHNMPRLDTFPRGDKPAADDRFATWLKDVMKRRGMGTEK</sequence>
<dbReference type="NCBIfam" id="TIGR03500">
    <property type="entry name" value="FliO_TIGR"/>
    <property type="match status" value="1"/>
</dbReference>
<keyword evidence="8" id="KW-0732">Signal</keyword>
<dbReference type="EMBL" id="AP022853">
    <property type="protein sequence ID" value="BCB26178.1"/>
    <property type="molecule type" value="Genomic_DNA"/>
</dbReference>
<organism evidence="9 10">
    <name type="scientific">Sulfurimicrobium lacus</name>
    <dbReference type="NCBI Taxonomy" id="2715678"/>
    <lineage>
        <taxon>Bacteria</taxon>
        <taxon>Pseudomonadati</taxon>
        <taxon>Pseudomonadota</taxon>
        <taxon>Betaproteobacteria</taxon>
        <taxon>Nitrosomonadales</taxon>
        <taxon>Sulfuricellaceae</taxon>
        <taxon>Sulfurimicrobium</taxon>
    </lineage>
</organism>
<dbReference type="Pfam" id="PF04347">
    <property type="entry name" value="FliO"/>
    <property type="match status" value="1"/>
</dbReference>
<comment type="subcellular location">
    <subcellularLocation>
        <location evidence="7">Cell membrane</location>
    </subcellularLocation>
    <subcellularLocation>
        <location evidence="7">Bacterial flagellum basal body</location>
    </subcellularLocation>
</comment>
<dbReference type="PANTHER" id="PTHR38766">
    <property type="entry name" value="FLAGELLAR PROTEIN FLIO"/>
    <property type="match status" value="1"/>
</dbReference>
<feature type="signal peptide" evidence="8">
    <location>
        <begin position="1"/>
        <end position="22"/>
    </location>
</feature>
<dbReference type="Proteomes" id="UP000502260">
    <property type="component" value="Chromosome"/>
</dbReference>
<dbReference type="GO" id="GO:0009425">
    <property type="term" value="C:bacterial-type flagellum basal body"/>
    <property type="evidence" value="ECO:0007669"/>
    <property type="project" value="UniProtKB-SubCell"/>
</dbReference>
<dbReference type="InterPro" id="IPR052205">
    <property type="entry name" value="FliO/MopB"/>
</dbReference>
<dbReference type="GO" id="GO:0005886">
    <property type="term" value="C:plasma membrane"/>
    <property type="evidence" value="ECO:0007669"/>
    <property type="project" value="UniProtKB-SubCell"/>
</dbReference>
<keyword evidence="10" id="KW-1185">Reference proteome</keyword>
<feature type="chain" id="PRO_5026315756" description="Flagellar protein" evidence="8">
    <location>
        <begin position="23"/>
        <end position="150"/>
    </location>
</feature>
<keyword evidence="4 7" id="KW-0472">Membrane</keyword>
<feature type="transmembrane region" description="Helical" evidence="7">
    <location>
        <begin position="38"/>
        <end position="62"/>
    </location>
</feature>
<evidence type="ECO:0000256" key="3">
    <source>
        <dbReference type="ARBA" id="ARBA00022989"/>
    </source>
</evidence>
<name>A0A6F8V905_9PROT</name>
<dbReference type="GO" id="GO:0044781">
    <property type="term" value="P:bacterial-type flagellum organization"/>
    <property type="evidence" value="ECO:0007669"/>
    <property type="project" value="UniProtKB-UniRule"/>
</dbReference>
<dbReference type="InterPro" id="IPR022781">
    <property type="entry name" value="Flagellar_biosynth_FliO"/>
</dbReference>